<accession>A0A151Z3W7</accession>
<sequence length="234" mass="28271">MKMSKFDNENHYQRVQKSFRPNYQNVFSNHDRDRDDRYNSDRNHRNGFDNIKRSPNEKIVYNRGNFGSLENQYNGDRKYRYNSNGNDNSNRNNSFRHYNQRNGFDNIKSFQMKQGPTKRFEHDDRDHSRLMKSKNYRKDQLNNSMNSLTWSHDKFLKEHGNDYYKNKSNSDLETKETEVMNNEISDNDNNESNSDKGMDDFYEDEYYNSNNDYLSNKRNIKSEEEEKGEDGEIL</sequence>
<dbReference type="InParanoid" id="A0A151Z3W7"/>
<name>A0A151Z3W7_TIELA</name>
<feature type="region of interest" description="Disordered" evidence="1">
    <location>
        <begin position="182"/>
        <end position="234"/>
    </location>
</feature>
<dbReference type="AlphaFoldDB" id="A0A151Z3W7"/>
<proteinExistence type="predicted"/>
<gene>
    <name evidence="2" type="ORF">DLAC_11348</name>
</gene>
<feature type="compositionally biased region" description="Polar residues" evidence="1">
    <location>
        <begin position="15"/>
        <end position="27"/>
    </location>
</feature>
<reference evidence="2 3" key="1">
    <citation type="submission" date="2015-12" db="EMBL/GenBank/DDBJ databases">
        <title>Dictyostelia acquired genes for synthesis and detection of signals that induce cell-type specialization by lateral gene transfer from prokaryotes.</title>
        <authorList>
            <person name="Gloeckner G."/>
            <person name="Schaap P."/>
        </authorList>
    </citation>
    <scope>NUCLEOTIDE SEQUENCE [LARGE SCALE GENOMIC DNA]</scope>
    <source>
        <strain evidence="2 3">TK</strain>
    </source>
</reference>
<comment type="caution">
    <text evidence="2">The sequence shown here is derived from an EMBL/GenBank/DDBJ whole genome shotgun (WGS) entry which is preliminary data.</text>
</comment>
<feature type="region of interest" description="Disordered" evidence="1">
    <location>
        <begin position="114"/>
        <end position="140"/>
    </location>
</feature>
<evidence type="ECO:0000313" key="3">
    <source>
        <dbReference type="Proteomes" id="UP000076078"/>
    </source>
</evidence>
<protein>
    <submittedName>
        <fullName evidence="2">Uncharacterized protein</fullName>
    </submittedName>
</protein>
<feature type="compositionally biased region" description="Basic and acidic residues" evidence="1">
    <location>
        <begin position="118"/>
        <end position="129"/>
    </location>
</feature>
<feature type="compositionally biased region" description="Low complexity" evidence="1">
    <location>
        <begin position="207"/>
        <end position="216"/>
    </location>
</feature>
<feature type="compositionally biased region" description="Low complexity" evidence="1">
    <location>
        <begin position="82"/>
        <end position="93"/>
    </location>
</feature>
<keyword evidence="3" id="KW-1185">Reference proteome</keyword>
<feature type="region of interest" description="Disordered" evidence="1">
    <location>
        <begin position="15"/>
        <end position="101"/>
    </location>
</feature>
<dbReference type="Proteomes" id="UP000076078">
    <property type="component" value="Unassembled WGS sequence"/>
</dbReference>
<organism evidence="2 3">
    <name type="scientific">Tieghemostelium lacteum</name>
    <name type="common">Slime mold</name>
    <name type="synonym">Dictyostelium lacteum</name>
    <dbReference type="NCBI Taxonomy" id="361077"/>
    <lineage>
        <taxon>Eukaryota</taxon>
        <taxon>Amoebozoa</taxon>
        <taxon>Evosea</taxon>
        <taxon>Eumycetozoa</taxon>
        <taxon>Dictyostelia</taxon>
        <taxon>Dictyosteliales</taxon>
        <taxon>Raperosteliaceae</taxon>
        <taxon>Tieghemostelium</taxon>
    </lineage>
</organism>
<dbReference type="EMBL" id="LODT01000051">
    <property type="protein sequence ID" value="KYQ88607.1"/>
    <property type="molecule type" value="Genomic_DNA"/>
</dbReference>
<feature type="compositionally biased region" description="Basic and acidic residues" evidence="1">
    <location>
        <begin position="29"/>
        <end position="56"/>
    </location>
</feature>
<evidence type="ECO:0000313" key="2">
    <source>
        <dbReference type="EMBL" id="KYQ88607.1"/>
    </source>
</evidence>
<evidence type="ECO:0000256" key="1">
    <source>
        <dbReference type="SAM" id="MobiDB-lite"/>
    </source>
</evidence>
<feature type="compositionally biased region" description="Acidic residues" evidence="1">
    <location>
        <begin position="223"/>
        <end position="234"/>
    </location>
</feature>